<sequence>MVAAAKQSASPPIPLVDLQKQRAALGNRIRAGMEAVMARGDFILGAPVTELEAKLTDFSGAGAAITVANGTDALQLALMAMGVGRGDAVFVPAFTFAATAGAVVMSGATPVFVDIDDDRLTMDPVQLEEQIAGVRKAGGLRPRAIIPVDLFGRPADYPTILGLAKAEGLLVLADAAQSFGATQATPQGATKTLGRVGTLAPATTISFYPSKPLGCFGDGGAILTGDLAIAEACRRLRGHGFDHTGEARQVGLNSRLDSLQAAVLLAKMEAFEDELRARRQAARWYDTRLSAKLRTPLLETEDHSAWAVYAIRSPLRDILQQALTEAGIACAVYYRKPLHLHAAYAGFGAGSGSLPTSEKVAEEVLALPMHGYLDEATVARVCDTLLATL</sequence>
<comment type="similarity">
    <text evidence="3">Belongs to the DegT/DnrJ/EryC1 family.</text>
</comment>
<dbReference type="PIRSF" id="PIRSF000390">
    <property type="entry name" value="PLP_StrS"/>
    <property type="match status" value="1"/>
</dbReference>
<dbReference type="GO" id="GO:0000271">
    <property type="term" value="P:polysaccharide biosynthetic process"/>
    <property type="evidence" value="ECO:0007669"/>
    <property type="project" value="TreeGrafter"/>
</dbReference>
<gene>
    <name evidence="4" type="ORF">HBA54_18790</name>
</gene>
<feature type="active site" description="Proton acceptor" evidence="1">
    <location>
        <position position="211"/>
    </location>
</feature>
<dbReference type="PANTHER" id="PTHR30244:SF42">
    <property type="entry name" value="UDP-2-ACETAMIDO-2-DEOXY-3-OXO-D-GLUCURONATE AMINOTRANSFERASE"/>
    <property type="match status" value="1"/>
</dbReference>
<dbReference type="Proteomes" id="UP000761264">
    <property type="component" value="Unassembled WGS sequence"/>
</dbReference>
<accession>A0A967KC20</accession>
<organism evidence="4 5">
    <name type="scientific">Pelagibius litoralis</name>
    <dbReference type="NCBI Taxonomy" id="374515"/>
    <lineage>
        <taxon>Bacteria</taxon>
        <taxon>Pseudomonadati</taxon>
        <taxon>Pseudomonadota</taxon>
        <taxon>Alphaproteobacteria</taxon>
        <taxon>Rhodospirillales</taxon>
        <taxon>Rhodovibrionaceae</taxon>
        <taxon>Pelagibius</taxon>
    </lineage>
</organism>
<dbReference type="RefSeq" id="WP_167227469.1">
    <property type="nucleotide sequence ID" value="NZ_JAAQPH010000015.1"/>
</dbReference>
<keyword evidence="4" id="KW-0808">Transferase</keyword>
<name>A0A967KC20_9PROT</name>
<keyword evidence="2 3" id="KW-0663">Pyridoxal phosphate</keyword>
<reference evidence="4" key="1">
    <citation type="submission" date="2020-03" db="EMBL/GenBank/DDBJ databases">
        <title>Genome of Pelagibius litoralis DSM 21314T.</title>
        <authorList>
            <person name="Wang G."/>
        </authorList>
    </citation>
    <scope>NUCLEOTIDE SEQUENCE</scope>
    <source>
        <strain evidence="4">DSM 21314</strain>
    </source>
</reference>
<dbReference type="SUPFAM" id="SSF53383">
    <property type="entry name" value="PLP-dependent transferases"/>
    <property type="match status" value="1"/>
</dbReference>
<dbReference type="Gene3D" id="3.40.640.10">
    <property type="entry name" value="Type I PLP-dependent aspartate aminotransferase-like (Major domain)"/>
    <property type="match status" value="1"/>
</dbReference>
<dbReference type="Pfam" id="PF01041">
    <property type="entry name" value="DegT_DnrJ_EryC1"/>
    <property type="match status" value="1"/>
</dbReference>
<proteinExistence type="inferred from homology"/>
<dbReference type="InterPro" id="IPR015424">
    <property type="entry name" value="PyrdxlP-dep_Trfase"/>
</dbReference>
<dbReference type="GO" id="GO:0030170">
    <property type="term" value="F:pyridoxal phosphate binding"/>
    <property type="evidence" value="ECO:0007669"/>
    <property type="project" value="TreeGrafter"/>
</dbReference>
<dbReference type="AlphaFoldDB" id="A0A967KC20"/>
<dbReference type="InterPro" id="IPR000653">
    <property type="entry name" value="DegT/StrS_aminotransferase"/>
</dbReference>
<keyword evidence="4" id="KW-0032">Aminotransferase</keyword>
<feature type="modified residue" description="N6-(pyridoxal phosphate)lysine" evidence="2">
    <location>
        <position position="211"/>
    </location>
</feature>
<evidence type="ECO:0000256" key="2">
    <source>
        <dbReference type="PIRSR" id="PIRSR000390-2"/>
    </source>
</evidence>
<comment type="caution">
    <text evidence="4">The sequence shown here is derived from an EMBL/GenBank/DDBJ whole genome shotgun (WGS) entry which is preliminary data.</text>
</comment>
<evidence type="ECO:0000313" key="4">
    <source>
        <dbReference type="EMBL" id="NIA70649.1"/>
    </source>
</evidence>
<evidence type="ECO:0000313" key="5">
    <source>
        <dbReference type="Proteomes" id="UP000761264"/>
    </source>
</evidence>
<dbReference type="Gene3D" id="3.90.1150.10">
    <property type="entry name" value="Aspartate Aminotransferase, domain 1"/>
    <property type="match status" value="1"/>
</dbReference>
<dbReference type="EMBL" id="JAAQPH010000015">
    <property type="protein sequence ID" value="NIA70649.1"/>
    <property type="molecule type" value="Genomic_DNA"/>
</dbReference>
<dbReference type="GO" id="GO:0008483">
    <property type="term" value="F:transaminase activity"/>
    <property type="evidence" value="ECO:0007669"/>
    <property type="project" value="UniProtKB-KW"/>
</dbReference>
<evidence type="ECO:0000256" key="3">
    <source>
        <dbReference type="RuleBase" id="RU004508"/>
    </source>
</evidence>
<dbReference type="CDD" id="cd00616">
    <property type="entry name" value="AHBA_syn"/>
    <property type="match status" value="1"/>
</dbReference>
<dbReference type="InterPro" id="IPR015421">
    <property type="entry name" value="PyrdxlP-dep_Trfase_major"/>
</dbReference>
<keyword evidence="5" id="KW-1185">Reference proteome</keyword>
<dbReference type="PANTHER" id="PTHR30244">
    <property type="entry name" value="TRANSAMINASE"/>
    <property type="match status" value="1"/>
</dbReference>
<evidence type="ECO:0000256" key="1">
    <source>
        <dbReference type="PIRSR" id="PIRSR000390-1"/>
    </source>
</evidence>
<dbReference type="InterPro" id="IPR015422">
    <property type="entry name" value="PyrdxlP-dep_Trfase_small"/>
</dbReference>
<protein>
    <submittedName>
        <fullName evidence="4">DegT/DnrJ/EryC1/StrS family aminotransferase</fullName>
    </submittedName>
</protein>